<reference evidence="3" key="1">
    <citation type="journal article" date="2019" name="Int. J. Syst. Evol. Microbiol.">
        <title>The Global Catalogue of Microorganisms (GCM) 10K type strain sequencing project: providing services to taxonomists for standard genome sequencing and annotation.</title>
        <authorList>
            <consortium name="The Broad Institute Genomics Platform"/>
            <consortium name="The Broad Institute Genome Sequencing Center for Infectious Disease"/>
            <person name="Wu L."/>
            <person name="Ma J."/>
        </authorList>
    </citation>
    <scope>NUCLEOTIDE SEQUENCE [LARGE SCALE GENOMIC DNA]</scope>
    <source>
        <strain evidence="3">CGMCC 4.7397</strain>
    </source>
</reference>
<gene>
    <name evidence="2" type="ORF">ACFQH9_03115</name>
</gene>
<feature type="region of interest" description="Disordered" evidence="1">
    <location>
        <begin position="166"/>
        <end position="192"/>
    </location>
</feature>
<protein>
    <submittedName>
        <fullName evidence="2">Uncharacterized protein</fullName>
    </submittedName>
</protein>
<dbReference type="RefSeq" id="WP_379563959.1">
    <property type="nucleotide sequence ID" value="NZ_JBHSQK010000007.1"/>
</dbReference>
<dbReference type="Proteomes" id="UP001596119">
    <property type="component" value="Unassembled WGS sequence"/>
</dbReference>
<evidence type="ECO:0000313" key="2">
    <source>
        <dbReference type="EMBL" id="MFC5947266.1"/>
    </source>
</evidence>
<organism evidence="2 3">
    <name type="scientific">Pseudonocardia lutea</name>
    <dbReference type="NCBI Taxonomy" id="2172015"/>
    <lineage>
        <taxon>Bacteria</taxon>
        <taxon>Bacillati</taxon>
        <taxon>Actinomycetota</taxon>
        <taxon>Actinomycetes</taxon>
        <taxon>Pseudonocardiales</taxon>
        <taxon>Pseudonocardiaceae</taxon>
        <taxon>Pseudonocardia</taxon>
    </lineage>
</organism>
<keyword evidence="3" id="KW-1185">Reference proteome</keyword>
<accession>A0ABW1I0X4</accession>
<evidence type="ECO:0000313" key="3">
    <source>
        <dbReference type="Proteomes" id="UP001596119"/>
    </source>
</evidence>
<sequence length="192" mass="19680">MTARAGTWTALFGRSSLAPTVFEVSAAGRARVREWLAAQTVATAWTREPHAPAIDAWAVADGGVLAVARWGRSADPGEDPLPSGLHVVGFGTFRLLTVALGVPRPVRPLPGEPLVDLDAVTRAHAAASPTCPDAVEQAELLATCVDRPTLRLVAAALHAAATPGRGAVVAGPDRRTSPAPRARPSGTGTLAG</sequence>
<proteinExistence type="predicted"/>
<evidence type="ECO:0000256" key="1">
    <source>
        <dbReference type="SAM" id="MobiDB-lite"/>
    </source>
</evidence>
<comment type="caution">
    <text evidence="2">The sequence shown here is derived from an EMBL/GenBank/DDBJ whole genome shotgun (WGS) entry which is preliminary data.</text>
</comment>
<name>A0ABW1I0X4_9PSEU</name>
<dbReference type="EMBL" id="JBHSQK010000007">
    <property type="protein sequence ID" value="MFC5947266.1"/>
    <property type="molecule type" value="Genomic_DNA"/>
</dbReference>